<name>A0AAX3E542_RHOPL</name>
<dbReference type="InterPro" id="IPR025737">
    <property type="entry name" value="FApF"/>
</dbReference>
<reference evidence="2" key="1">
    <citation type="journal article" date="2022" name="Biol. Control">
        <title>In silico genomic analysis of Rhodopseudomonas palustris strains revealed potential biocontrol agents and crop yield enhancers.</title>
        <authorList>
            <person name="Surachat K."/>
            <person name="Kantachote D."/>
            <person name="Deachamag P."/>
            <person name="Wonglapsuwan M."/>
        </authorList>
    </citation>
    <scope>NUCLEOTIDE SEQUENCE</scope>
    <source>
        <strain evidence="2">TLS06</strain>
    </source>
</reference>
<protein>
    <submittedName>
        <fullName evidence="2">Transporter</fullName>
    </submittedName>
</protein>
<feature type="chain" id="PRO_5043343152" evidence="1">
    <location>
        <begin position="40"/>
        <end position="317"/>
    </location>
</feature>
<evidence type="ECO:0000313" key="3">
    <source>
        <dbReference type="Proteomes" id="UP001163166"/>
    </source>
</evidence>
<evidence type="ECO:0000313" key="2">
    <source>
        <dbReference type="EMBL" id="UYO42078.1"/>
    </source>
</evidence>
<feature type="signal peptide" evidence="1">
    <location>
        <begin position="1"/>
        <end position="39"/>
    </location>
</feature>
<proteinExistence type="predicted"/>
<gene>
    <name evidence="2" type="ORF">KQX62_12170</name>
</gene>
<sequence>MIGGIMSNVELILKPVRFLARLAAVAVAAAVALPGGASADPVSPAGWTAGIALGAPLPEGVYFINTATYFERSSRFAAPTIDAGVNIPVVAWSTPVTILGGRLEILGIFPELTVSVNPNSPTSAAWRDFYNPAGLVGLAWDLGGGWGFANYVGAFAPVNTTLGNTLNLGGNYWTFLELATVAYNRDTWSATANFTYSSSGSDRATGVSIQPDTAQIDFSVSKHFNKWEVGLVGYGSTDLGSPSPFRTAGGLYGNKQSQFALGGLVGYNFGPVITQFYLTRDVAEHNYSGYDTRFWTRLIIPVWSPEAPAPRRPLITK</sequence>
<dbReference type="EMBL" id="CP076676">
    <property type="protein sequence ID" value="UYO42078.1"/>
    <property type="molecule type" value="Genomic_DNA"/>
</dbReference>
<dbReference type="Pfam" id="PF13557">
    <property type="entry name" value="Phenol_MetA_deg"/>
    <property type="match status" value="1"/>
</dbReference>
<organism evidence="2 3">
    <name type="scientific">Rhodopseudomonas palustris</name>
    <dbReference type="NCBI Taxonomy" id="1076"/>
    <lineage>
        <taxon>Bacteria</taxon>
        <taxon>Pseudomonadati</taxon>
        <taxon>Pseudomonadota</taxon>
        <taxon>Alphaproteobacteria</taxon>
        <taxon>Hyphomicrobiales</taxon>
        <taxon>Nitrobacteraceae</taxon>
        <taxon>Rhodopseudomonas</taxon>
    </lineage>
</organism>
<dbReference type="Proteomes" id="UP001163166">
    <property type="component" value="Chromosome"/>
</dbReference>
<accession>A0AAX3E542</accession>
<evidence type="ECO:0000256" key="1">
    <source>
        <dbReference type="SAM" id="SignalP"/>
    </source>
</evidence>
<dbReference type="AlphaFoldDB" id="A0AAX3E542"/>
<keyword evidence="1" id="KW-0732">Signal</keyword>